<evidence type="ECO:0000256" key="2">
    <source>
        <dbReference type="ARBA" id="ARBA00022670"/>
    </source>
</evidence>
<dbReference type="Proteomes" id="UP000192359">
    <property type="component" value="Unassembled WGS sequence"/>
</dbReference>
<dbReference type="InterPro" id="IPR023827">
    <property type="entry name" value="Peptidase_S8_Asp-AS"/>
</dbReference>
<dbReference type="GO" id="GO:0006508">
    <property type="term" value="P:proteolysis"/>
    <property type="evidence" value="ECO:0007669"/>
    <property type="project" value="UniProtKB-KW"/>
</dbReference>
<reference evidence="9 10" key="1">
    <citation type="submission" date="2016-05" db="EMBL/GenBank/DDBJ databases">
        <title>Draft genome sequence of a porcine commensal Rothia nasimurium.</title>
        <authorList>
            <person name="Gaiser R.A."/>
            <person name="Van Baarlen P."/>
            <person name="Wells J.M."/>
        </authorList>
    </citation>
    <scope>NUCLEOTIDE SEQUENCE [LARGE SCALE GENOMIC DNA]</scope>
    <source>
        <strain evidence="9 10">PT-32</strain>
    </source>
</reference>
<dbReference type="Pfam" id="PF00082">
    <property type="entry name" value="Peptidase_S8"/>
    <property type="match status" value="1"/>
</dbReference>
<proteinExistence type="inferred from homology"/>
<keyword evidence="4 5" id="KW-0720">Serine protease</keyword>
<keyword evidence="3 5" id="KW-0378">Hydrolase</keyword>
<dbReference type="InterPro" id="IPR000209">
    <property type="entry name" value="Peptidase_S8/S53_dom"/>
</dbReference>
<keyword evidence="10" id="KW-1185">Reference proteome</keyword>
<dbReference type="PROSITE" id="PS00136">
    <property type="entry name" value="SUBTILASE_ASP"/>
    <property type="match status" value="1"/>
</dbReference>
<dbReference type="PRINTS" id="PR00723">
    <property type="entry name" value="SUBTILISIN"/>
</dbReference>
<feature type="active site" description="Charge relay system" evidence="5">
    <location>
        <position position="243"/>
    </location>
</feature>
<keyword evidence="7" id="KW-0732">Signal</keyword>
<comment type="caution">
    <text evidence="9">The sequence shown here is derived from an EMBL/GenBank/DDBJ whole genome shotgun (WGS) entry which is preliminary data.</text>
</comment>
<dbReference type="InterPro" id="IPR036852">
    <property type="entry name" value="Peptidase_S8/S53_dom_sf"/>
</dbReference>
<organism evidence="9 10">
    <name type="scientific">Rothia nasimurium</name>
    <dbReference type="NCBI Taxonomy" id="85336"/>
    <lineage>
        <taxon>Bacteria</taxon>
        <taxon>Bacillati</taxon>
        <taxon>Actinomycetota</taxon>
        <taxon>Actinomycetes</taxon>
        <taxon>Micrococcales</taxon>
        <taxon>Micrococcaceae</taxon>
        <taxon>Rothia</taxon>
    </lineage>
</organism>
<evidence type="ECO:0000256" key="1">
    <source>
        <dbReference type="ARBA" id="ARBA00011073"/>
    </source>
</evidence>
<comment type="similarity">
    <text evidence="1 5 6">Belongs to the peptidase S8 family.</text>
</comment>
<sequence length="706" mass="73889">MPIFTPPLSFAALKHTAGKNLVVASVLALALGASTAPATVAEEPAQDITQQVEPAHSDELVKKDTDRIIVTFAQETSAEDRQAIVDRALTDTTAVEAAEVVKDSVGEDPATGVIQTDQTLTEAEQAETIEALTAAPEVVAAEPDQLVRAVQNVYGAATKEPLYGTLWNFRNANVAEAWYRADGSGTTIAVVDTGITYHPDLASKLVAGYDFISDNSYARDGGGRDSDPTDVGTFSGSTPSNWHGTHVAGIAAAAAQGSGLPGVAPGARVQPVRVLGINGWGYASDIADGIAWASGGTVPGAPRNATPATVVNASLAWPSSTCPAALDAAIRGAHSRGVPVVVASGNAGANANYWTPSNCYYAIVVGATGGDNSLTGYSNWGSTLDVLAPGGTAWQQVRSTSNAGRTTATTASFGDLYGTSQAAPMVSGTIALMKQVNPGLTVEQIRNTLVSTGTAASGYRLVNTGKAVAAVAPATPTYRLTGGIGAYYYSNGGQGIFGRPTQNEYASGGGVIQNFSNSYTLYWTANYGTQPMRWGTGIGTFYANQRWELGYLGYPSTAEYAYYGGAAQNFWNPRTGVRYAVLWSPATGTHSVVARGAIANKWYGMGGPTGVGFPASSEIAVTDGGVAQYFRRSSSETVYHWHPRYGTTAVNARGSFFNYWKNNGYTARLGYPLHDERWEGDGRVHLRFSSGAHLTWSGSEGLRRVG</sequence>
<evidence type="ECO:0000256" key="6">
    <source>
        <dbReference type="RuleBase" id="RU003355"/>
    </source>
</evidence>
<evidence type="ECO:0000313" key="9">
    <source>
        <dbReference type="EMBL" id="ORC24144.1"/>
    </source>
</evidence>
<dbReference type="SUPFAM" id="SSF52743">
    <property type="entry name" value="Subtilisin-like"/>
    <property type="match status" value="1"/>
</dbReference>
<name>A0A1Y1RRK0_9MICC</name>
<feature type="chain" id="PRO_5012169091" description="Peptidase S8/S53 domain-containing protein" evidence="7">
    <location>
        <begin position="39"/>
        <end position="706"/>
    </location>
</feature>
<keyword evidence="2 5" id="KW-0645">Protease</keyword>
<dbReference type="Gene3D" id="3.40.50.200">
    <property type="entry name" value="Peptidase S8/S53 domain"/>
    <property type="match status" value="1"/>
</dbReference>
<dbReference type="InterPro" id="IPR015500">
    <property type="entry name" value="Peptidase_S8_subtilisin-rel"/>
</dbReference>
<evidence type="ECO:0000313" key="10">
    <source>
        <dbReference type="Proteomes" id="UP000192359"/>
    </source>
</evidence>
<dbReference type="GO" id="GO:0004252">
    <property type="term" value="F:serine-type endopeptidase activity"/>
    <property type="evidence" value="ECO:0007669"/>
    <property type="project" value="UniProtKB-UniRule"/>
</dbReference>
<dbReference type="InterPro" id="IPR050131">
    <property type="entry name" value="Peptidase_S8_subtilisin-like"/>
</dbReference>
<dbReference type="Pfam" id="PF08310">
    <property type="entry name" value="LGFP"/>
    <property type="match status" value="2"/>
</dbReference>
<dbReference type="RefSeq" id="WP_180377793.1">
    <property type="nucleotide sequence ID" value="NZ_LXWF01000006.1"/>
</dbReference>
<dbReference type="PROSITE" id="PS51892">
    <property type="entry name" value="SUBTILASE"/>
    <property type="match status" value="1"/>
</dbReference>
<dbReference type="PROSITE" id="PS00138">
    <property type="entry name" value="SUBTILASE_SER"/>
    <property type="match status" value="1"/>
</dbReference>
<dbReference type="EMBL" id="LXWF01000006">
    <property type="protein sequence ID" value="ORC24144.1"/>
    <property type="molecule type" value="Genomic_DNA"/>
</dbReference>
<protein>
    <recommendedName>
        <fullName evidence="8">Peptidase S8/S53 domain-containing protein</fullName>
    </recommendedName>
</protein>
<dbReference type="PANTHER" id="PTHR43806">
    <property type="entry name" value="PEPTIDASE S8"/>
    <property type="match status" value="1"/>
</dbReference>
<dbReference type="AlphaFoldDB" id="A0A1Y1RRK0"/>
<evidence type="ECO:0000259" key="8">
    <source>
        <dbReference type="Pfam" id="PF00082"/>
    </source>
</evidence>
<dbReference type="PROSITE" id="PS00137">
    <property type="entry name" value="SUBTILASE_HIS"/>
    <property type="match status" value="1"/>
</dbReference>
<evidence type="ECO:0000256" key="7">
    <source>
        <dbReference type="SAM" id="SignalP"/>
    </source>
</evidence>
<feature type="domain" description="Peptidase S8/S53" evidence="8">
    <location>
        <begin position="183"/>
        <end position="456"/>
    </location>
</feature>
<dbReference type="PANTHER" id="PTHR43806:SF11">
    <property type="entry name" value="CEREVISIN-RELATED"/>
    <property type="match status" value="1"/>
</dbReference>
<dbReference type="InterPro" id="IPR022398">
    <property type="entry name" value="Peptidase_S8_His-AS"/>
</dbReference>
<feature type="active site" description="Charge relay system" evidence="5">
    <location>
        <position position="420"/>
    </location>
</feature>
<feature type="active site" description="Charge relay system" evidence="5">
    <location>
        <position position="192"/>
    </location>
</feature>
<evidence type="ECO:0000256" key="4">
    <source>
        <dbReference type="ARBA" id="ARBA00022825"/>
    </source>
</evidence>
<evidence type="ECO:0000256" key="3">
    <source>
        <dbReference type="ARBA" id="ARBA00022801"/>
    </source>
</evidence>
<dbReference type="InterPro" id="IPR023828">
    <property type="entry name" value="Peptidase_S8_Ser-AS"/>
</dbReference>
<dbReference type="InterPro" id="IPR013207">
    <property type="entry name" value="LGFP"/>
</dbReference>
<accession>A0A1Y1RRK0</accession>
<feature type="signal peptide" evidence="7">
    <location>
        <begin position="1"/>
        <end position="38"/>
    </location>
</feature>
<evidence type="ECO:0000256" key="5">
    <source>
        <dbReference type="PROSITE-ProRule" id="PRU01240"/>
    </source>
</evidence>
<gene>
    <name evidence="9" type="ORF">A7979_10445</name>
</gene>